<name>B2TB56_PARPJ</name>
<dbReference type="HOGENOM" id="CLU_3248449_0_0_4"/>
<dbReference type="STRING" id="398527.Bphyt_6325"/>
<dbReference type="Proteomes" id="UP000001739">
    <property type="component" value="Chromosome 2"/>
</dbReference>
<organism evidence="1 2">
    <name type="scientific">Paraburkholderia phytofirmans (strain DSM 17436 / LMG 22146 / PsJN)</name>
    <name type="common">Burkholderia phytofirmans</name>
    <dbReference type="NCBI Taxonomy" id="398527"/>
    <lineage>
        <taxon>Bacteria</taxon>
        <taxon>Pseudomonadati</taxon>
        <taxon>Pseudomonadota</taxon>
        <taxon>Betaproteobacteria</taxon>
        <taxon>Burkholderiales</taxon>
        <taxon>Burkholderiaceae</taxon>
        <taxon>Paraburkholderia</taxon>
    </lineage>
</organism>
<reference evidence="1 2" key="1">
    <citation type="journal article" date="2011" name="J. Bacteriol.">
        <title>Complete genome sequence of the plant growth-promoting endophyte Burkholderia phytofirmans strain PsJN.</title>
        <authorList>
            <person name="Weilharter A."/>
            <person name="Mitter B."/>
            <person name="Shin M.V."/>
            <person name="Chain P.S."/>
            <person name="Nowak J."/>
            <person name="Sessitsch A."/>
        </authorList>
    </citation>
    <scope>NUCLEOTIDE SEQUENCE [LARGE SCALE GENOMIC DNA]</scope>
    <source>
        <strain evidence="2">DSM 17436 / LMG 22146 / PsJN</strain>
    </source>
</reference>
<dbReference type="RefSeq" id="WP_012428160.1">
    <property type="nucleotide sequence ID" value="NC_010676.1"/>
</dbReference>
<dbReference type="KEGG" id="bpy:Bphyt_6325"/>
<gene>
    <name evidence="1" type="ordered locus">Bphyt_6325</name>
</gene>
<evidence type="ECO:0000313" key="1">
    <source>
        <dbReference type="EMBL" id="ACD20652.1"/>
    </source>
</evidence>
<dbReference type="AlphaFoldDB" id="B2TB56"/>
<evidence type="ECO:0000313" key="2">
    <source>
        <dbReference type="Proteomes" id="UP000001739"/>
    </source>
</evidence>
<protein>
    <submittedName>
        <fullName evidence="1">Uncharacterized protein</fullName>
    </submittedName>
</protein>
<sequence>MPAGNVLTILTSETFGEGIAASCGDTALPHLRMLIERESARD</sequence>
<dbReference type="EMBL" id="CP001053">
    <property type="protein sequence ID" value="ACD20652.1"/>
    <property type="molecule type" value="Genomic_DNA"/>
</dbReference>
<accession>B2TB56</accession>
<proteinExistence type="predicted"/>